<dbReference type="AlphaFoldDB" id="A0A2H3JA06"/>
<gene>
    <name evidence="2" type="ORF">WOLCODRAFT_63957</name>
</gene>
<dbReference type="STRING" id="742152.A0A2H3JA06"/>
<dbReference type="OrthoDB" id="5413003at2759"/>
<feature type="region of interest" description="Disordered" evidence="1">
    <location>
        <begin position="491"/>
        <end position="511"/>
    </location>
</feature>
<protein>
    <recommendedName>
        <fullName evidence="4">Ino eighty subunit 1</fullName>
    </recommendedName>
</protein>
<sequence length="588" mass="65673">MPATKCASSPAPSSDAHAHFCSGHTAHRKALAVKHSDGEPLTRADLQHDLLQHIFDNNVPAFTDPYTSIDGQPPRSKVTFRELYINCLLHSPRCSKASREKILEAPDFGVEFAKMSLLSNVGRINTTMAFFPEMRTALRTYHPVPSLQKTNGNLQDAPRIKNILKSCCLDEEAPGVILPPAAVLARSRSGNVPPTSIVNLIFSFSQHATVRSLITRSRAFLWLCYHYYEASSTNPFADEYANSHPEQVPELVPLTPEKAAEENVDPPDEREWGEHMTQTRKDFMAHKAREEEHDAELPADQRERARGRGRGRGGRGRARDAPEGSHASLKRERDASADSFISGAPIPHEPYPGHRYQRHPELETDTAPGSPEPQPHHPLPLPRALSPGLSPPVYSYTYPPPPRQEHLPSIPSIFAADRARNPRAHADPYPRRQRSSPESDYGGSPAAVHQPYTAYNPPRARTHELREAPPYALPHYSLDPPPHYPYYIRGTSDSPEPRPMSFAHPLPPPPPLTRPQPVPRRSMLEQAWHVVMSTDPLMDSDCEADENTRSDYVLRLNIISRLRGKSPTPEPAPRYLGPQPQLSYPALI</sequence>
<dbReference type="GO" id="GO:0031011">
    <property type="term" value="C:Ino80 complex"/>
    <property type="evidence" value="ECO:0007669"/>
    <property type="project" value="InterPro"/>
</dbReference>
<accession>A0A2H3JA06</accession>
<feature type="compositionally biased region" description="Basic residues" evidence="1">
    <location>
        <begin position="307"/>
        <end position="316"/>
    </location>
</feature>
<dbReference type="EMBL" id="KB467831">
    <property type="protein sequence ID" value="PCH33484.1"/>
    <property type="molecule type" value="Genomic_DNA"/>
</dbReference>
<feature type="compositionally biased region" description="Low complexity" evidence="1">
    <location>
        <begin position="382"/>
        <end position="397"/>
    </location>
</feature>
<evidence type="ECO:0000256" key="1">
    <source>
        <dbReference type="SAM" id="MobiDB-lite"/>
    </source>
</evidence>
<evidence type="ECO:0008006" key="4">
    <source>
        <dbReference type="Google" id="ProtNLM"/>
    </source>
</evidence>
<evidence type="ECO:0000313" key="2">
    <source>
        <dbReference type="EMBL" id="PCH33484.1"/>
    </source>
</evidence>
<feature type="compositionally biased region" description="Basic and acidic residues" evidence="1">
    <location>
        <begin position="317"/>
        <end position="336"/>
    </location>
</feature>
<name>A0A2H3JA06_WOLCO</name>
<dbReference type="PANTHER" id="PTHR37287">
    <property type="entry name" value="INO EIGHTY SUBUNIT 1"/>
    <property type="match status" value="1"/>
</dbReference>
<dbReference type="OMA" id="YINCLLH"/>
<feature type="compositionally biased region" description="Basic and acidic residues" evidence="1">
    <location>
        <begin position="417"/>
        <end position="430"/>
    </location>
</feature>
<keyword evidence="3" id="KW-1185">Reference proteome</keyword>
<feature type="compositionally biased region" description="Basic and acidic residues" evidence="1">
    <location>
        <begin position="288"/>
        <end position="306"/>
    </location>
</feature>
<dbReference type="PANTHER" id="PTHR37287:SF1">
    <property type="entry name" value="INO EIGHTY SUBUNIT 1"/>
    <property type="match status" value="1"/>
</dbReference>
<evidence type="ECO:0000313" key="3">
    <source>
        <dbReference type="Proteomes" id="UP000218811"/>
    </source>
</evidence>
<dbReference type="Proteomes" id="UP000218811">
    <property type="component" value="Unassembled WGS sequence"/>
</dbReference>
<proteinExistence type="predicted"/>
<feature type="region of interest" description="Disordered" evidence="1">
    <location>
        <begin position="288"/>
        <end position="449"/>
    </location>
</feature>
<dbReference type="InterPro" id="IPR038014">
    <property type="entry name" value="Ies1"/>
</dbReference>
<reference evidence="2 3" key="1">
    <citation type="journal article" date="2012" name="Science">
        <title>The Paleozoic origin of enzymatic lignin decomposition reconstructed from 31 fungal genomes.</title>
        <authorList>
            <person name="Floudas D."/>
            <person name="Binder M."/>
            <person name="Riley R."/>
            <person name="Barry K."/>
            <person name="Blanchette R.A."/>
            <person name="Henrissat B."/>
            <person name="Martinez A.T."/>
            <person name="Otillar R."/>
            <person name="Spatafora J.W."/>
            <person name="Yadav J.S."/>
            <person name="Aerts A."/>
            <person name="Benoit I."/>
            <person name="Boyd A."/>
            <person name="Carlson A."/>
            <person name="Copeland A."/>
            <person name="Coutinho P.M."/>
            <person name="de Vries R.P."/>
            <person name="Ferreira P."/>
            <person name="Findley K."/>
            <person name="Foster B."/>
            <person name="Gaskell J."/>
            <person name="Glotzer D."/>
            <person name="Gorecki P."/>
            <person name="Heitman J."/>
            <person name="Hesse C."/>
            <person name="Hori C."/>
            <person name="Igarashi K."/>
            <person name="Jurgens J.A."/>
            <person name="Kallen N."/>
            <person name="Kersten P."/>
            <person name="Kohler A."/>
            <person name="Kuees U."/>
            <person name="Kumar T.K.A."/>
            <person name="Kuo A."/>
            <person name="LaButti K."/>
            <person name="Larrondo L.F."/>
            <person name="Lindquist E."/>
            <person name="Ling A."/>
            <person name="Lombard V."/>
            <person name="Lucas S."/>
            <person name="Lundell T."/>
            <person name="Martin R."/>
            <person name="McLaughlin D.J."/>
            <person name="Morgenstern I."/>
            <person name="Morin E."/>
            <person name="Murat C."/>
            <person name="Nagy L.G."/>
            <person name="Nolan M."/>
            <person name="Ohm R.A."/>
            <person name="Patyshakuliyeva A."/>
            <person name="Rokas A."/>
            <person name="Ruiz-Duenas F.J."/>
            <person name="Sabat G."/>
            <person name="Salamov A."/>
            <person name="Samejima M."/>
            <person name="Schmutz J."/>
            <person name="Slot J.C."/>
            <person name="St John F."/>
            <person name="Stenlid J."/>
            <person name="Sun H."/>
            <person name="Sun S."/>
            <person name="Syed K."/>
            <person name="Tsang A."/>
            <person name="Wiebenga A."/>
            <person name="Young D."/>
            <person name="Pisabarro A."/>
            <person name="Eastwood D.C."/>
            <person name="Martin F."/>
            <person name="Cullen D."/>
            <person name="Grigoriev I.V."/>
            <person name="Hibbett D.S."/>
        </authorList>
    </citation>
    <scope>NUCLEOTIDE SEQUENCE [LARGE SCALE GENOMIC DNA]</scope>
    <source>
        <strain evidence="2 3">MD-104</strain>
    </source>
</reference>
<organism evidence="2 3">
    <name type="scientific">Wolfiporia cocos (strain MD-104)</name>
    <name type="common">Brown rot fungus</name>
    <dbReference type="NCBI Taxonomy" id="742152"/>
    <lineage>
        <taxon>Eukaryota</taxon>
        <taxon>Fungi</taxon>
        <taxon>Dikarya</taxon>
        <taxon>Basidiomycota</taxon>
        <taxon>Agaricomycotina</taxon>
        <taxon>Agaricomycetes</taxon>
        <taxon>Polyporales</taxon>
        <taxon>Phaeolaceae</taxon>
        <taxon>Wolfiporia</taxon>
    </lineage>
</organism>
<feature type="compositionally biased region" description="Pro residues" evidence="1">
    <location>
        <begin position="370"/>
        <end position="381"/>
    </location>
</feature>